<reference evidence="15 16" key="1">
    <citation type="submission" date="2014-11" db="EMBL/GenBank/DDBJ databases">
        <title>Genome of a novel goose pathogen.</title>
        <authorList>
            <person name="Hansen C.M."/>
            <person name="Hueffer K."/>
            <person name="Choi S.C."/>
        </authorList>
    </citation>
    <scope>NUCLEOTIDE SEQUENCE [LARGE SCALE GENOMIC DNA]</scope>
    <source>
        <strain evidence="15 16">KH1503</strain>
    </source>
</reference>
<feature type="domain" description="Histidine kinase" evidence="14">
    <location>
        <begin position="241"/>
        <end position="451"/>
    </location>
</feature>
<dbReference type="CDD" id="cd00082">
    <property type="entry name" value="HisKA"/>
    <property type="match status" value="1"/>
</dbReference>
<comment type="subcellular location">
    <subcellularLocation>
        <location evidence="2">Membrane</location>
        <topology evidence="2">Multi-pass membrane protein</topology>
    </subcellularLocation>
</comment>
<dbReference type="InterPro" id="IPR005467">
    <property type="entry name" value="His_kinase_dom"/>
</dbReference>
<keyword evidence="5" id="KW-0808">Transferase</keyword>
<keyword evidence="16" id="KW-1185">Reference proteome</keyword>
<dbReference type="OrthoDB" id="8583694at2"/>
<dbReference type="SMART" id="SM00388">
    <property type="entry name" value="HisKA"/>
    <property type="match status" value="1"/>
</dbReference>
<dbReference type="SUPFAM" id="SSF55874">
    <property type="entry name" value="ATPase domain of HSP90 chaperone/DNA topoisomerase II/histidine kinase"/>
    <property type="match status" value="1"/>
</dbReference>
<dbReference type="GO" id="GO:0000155">
    <property type="term" value="F:phosphorelay sensor kinase activity"/>
    <property type="evidence" value="ECO:0007669"/>
    <property type="project" value="InterPro"/>
</dbReference>
<dbReference type="InterPro" id="IPR013727">
    <property type="entry name" value="2CSK_N"/>
</dbReference>
<dbReference type="EC" id="2.7.13.3" evidence="3"/>
<keyword evidence="12 13" id="KW-0472">Membrane</keyword>
<dbReference type="Pfam" id="PF00512">
    <property type="entry name" value="HisKA"/>
    <property type="match status" value="1"/>
</dbReference>
<dbReference type="Gene3D" id="1.20.5.1040">
    <property type="entry name" value="Sensor protein qsec"/>
    <property type="match status" value="1"/>
</dbReference>
<evidence type="ECO:0000256" key="2">
    <source>
        <dbReference type="ARBA" id="ARBA00004141"/>
    </source>
</evidence>
<proteinExistence type="predicted"/>
<dbReference type="InterPro" id="IPR003594">
    <property type="entry name" value="HATPase_dom"/>
</dbReference>
<accession>A0A0J0YQ44</accession>
<evidence type="ECO:0000256" key="10">
    <source>
        <dbReference type="ARBA" id="ARBA00022989"/>
    </source>
</evidence>
<protein>
    <recommendedName>
        <fullName evidence="3">histidine kinase</fullName>
        <ecNumber evidence="3">2.7.13.3</ecNumber>
    </recommendedName>
</protein>
<gene>
    <name evidence="15" type="ORF">PL75_09290</name>
</gene>
<dbReference type="SUPFAM" id="SSF47384">
    <property type="entry name" value="Homodimeric domain of signal transducing histidine kinase"/>
    <property type="match status" value="1"/>
</dbReference>
<keyword evidence="9" id="KW-0067">ATP-binding</keyword>
<dbReference type="GO" id="GO:0005886">
    <property type="term" value="C:plasma membrane"/>
    <property type="evidence" value="ECO:0007669"/>
    <property type="project" value="TreeGrafter"/>
</dbReference>
<dbReference type="Proteomes" id="UP000036027">
    <property type="component" value="Unassembled WGS sequence"/>
</dbReference>
<dbReference type="Pfam" id="PF02518">
    <property type="entry name" value="HATPase_c"/>
    <property type="match status" value="1"/>
</dbReference>
<dbReference type="GO" id="GO:0005524">
    <property type="term" value="F:ATP binding"/>
    <property type="evidence" value="ECO:0007669"/>
    <property type="project" value="UniProtKB-KW"/>
</dbReference>
<dbReference type="InterPro" id="IPR003661">
    <property type="entry name" value="HisK_dim/P_dom"/>
</dbReference>
<dbReference type="AlphaFoldDB" id="A0A0J0YQ44"/>
<evidence type="ECO:0000256" key="7">
    <source>
        <dbReference type="ARBA" id="ARBA00022741"/>
    </source>
</evidence>
<dbReference type="InterPro" id="IPR004358">
    <property type="entry name" value="Sig_transdc_His_kin-like_C"/>
</dbReference>
<dbReference type="STRING" id="1470200.PL75_09290"/>
<evidence type="ECO:0000313" key="15">
    <source>
        <dbReference type="EMBL" id="KLT72261.1"/>
    </source>
</evidence>
<evidence type="ECO:0000256" key="1">
    <source>
        <dbReference type="ARBA" id="ARBA00000085"/>
    </source>
</evidence>
<evidence type="ECO:0000256" key="5">
    <source>
        <dbReference type="ARBA" id="ARBA00022679"/>
    </source>
</evidence>
<evidence type="ECO:0000256" key="3">
    <source>
        <dbReference type="ARBA" id="ARBA00012438"/>
    </source>
</evidence>
<dbReference type="EMBL" id="JTDO01000016">
    <property type="protein sequence ID" value="KLT72261.1"/>
    <property type="molecule type" value="Genomic_DNA"/>
</dbReference>
<evidence type="ECO:0000256" key="6">
    <source>
        <dbReference type="ARBA" id="ARBA00022692"/>
    </source>
</evidence>
<dbReference type="PANTHER" id="PTHR45436">
    <property type="entry name" value="SENSOR HISTIDINE KINASE YKOH"/>
    <property type="match status" value="1"/>
</dbReference>
<keyword evidence="4" id="KW-0597">Phosphoprotein</keyword>
<dbReference type="Gene3D" id="3.30.565.10">
    <property type="entry name" value="Histidine kinase-like ATPase, C-terminal domain"/>
    <property type="match status" value="1"/>
</dbReference>
<dbReference type="Gene3D" id="1.10.287.130">
    <property type="match status" value="1"/>
</dbReference>
<evidence type="ECO:0000256" key="11">
    <source>
        <dbReference type="ARBA" id="ARBA00023012"/>
    </source>
</evidence>
<evidence type="ECO:0000256" key="12">
    <source>
        <dbReference type="ARBA" id="ARBA00023136"/>
    </source>
</evidence>
<dbReference type="InterPro" id="IPR050428">
    <property type="entry name" value="TCS_sensor_his_kinase"/>
</dbReference>
<feature type="transmembrane region" description="Helical" evidence="13">
    <location>
        <begin position="159"/>
        <end position="181"/>
    </location>
</feature>
<dbReference type="Pfam" id="PF08521">
    <property type="entry name" value="2CSK_N"/>
    <property type="match status" value="1"/>
</dbReference>
<comment type="caution">
    <text evidence="15">The sequence shown here is derived from an EMBL/GenBank/DDBJ whole genome shotgun (WGS) entry which is preliminary data.</text>
</comment>
<dbReference type="InterPro" id="IPR036097">
    <property type="entry name" value="HisK_dim/P_sf"/>
</dbReference>
<dbReference type="RefSeq" id="WP_047761656.1">
    <property type="nucleotide sequence ID" value="NZ_CP091510.1"/>
</dbReference>
<evidence type="ECO:0000256" key="9">
    <source>
        <dbReference type="ARBA" id="ARBA00022840"/>
    </source>
</evidence>
<keyword evidence="7" id="KW-0547">Nucleotide-binding</keyword>
<keyword evidence="11" id="KW-0902">Two-component regulatory system</keyword>
<evidence type="ECO:0000313" key="16">
    <source>
        <dbReference type="Proteomes" id="UP000036027"/>
    </source>
</evidence>
<sequence>MSRPAATISIRRRLISYLSGGLLALWLATAVGSAAIAMHEINEVADHQMSQLARVLLQLSRPLNDHEESSIIRAGLPQNDFHEDDNNGFAIWNKQGDLLTANLDGKEIEHRQTEGFHNSYTFWKGSAWRYLYLHDSQSGHTVAVSQNLKERFATLTNALWVQLGLSLILLPALLWLISYGIRKGLEPLDKLTQELQARDAQSLQAVSENVPTETLPMIRALNGLLARVSATLEREQRFTSDAAHELRSPLAALKVQTEVLAISNNEYEQQHHLNNIRESIDRAHRLTEQLLTLSRLDPMQALPDAVPINWQETAHQALKSVNLQAREKRVQLKLECPYGFDNITPKEGNPMLLQLMMRNLLDNAIRYSPENSKVSLVLNPQSIEVYDEGPGIAEADMPRIRERFFRPAGQNQQGSGLGLSIVESIAALHGLKLTLTNRPQGGLCATLVKAD</sequence>
<dbReference type="PRINTS" id="PR00344">
    <property type="entry name" value="BCTRLSENSOR"/>
</dbReference>
<keyword evidence="8" id="KW-0418">Kinase</keyword>
<evidence type="ECO:0000256" key="4">
    <source>
        <dbReference type="ARBA" id="ARBA00022553"/>
    </source>
</evidence>
<dbReference type="PATRIC" id="fig|1470200.3.peg.835"/>
<comment type="catalytic activity">
    <reaction evidence="1">
        <text>ATP + protein L-histidine = ADP + protein N-phospho-L-histidine.</text>
        <dbReference type="EC" id="2.7.13.3"/>
    </reaction>
</comment>
<dbReference type="PROSITE" id="PS50109">
    <property type="entry name" value="HIS_KIN"/>
    <property type="match status" value="1"/>
</dbReference>
<organism evidence="15 16">
    <name type="scientific">Neisseria arctica</name>
    <dbReference type="NCBI Taxonomy" id="1470200"/>
    <lineage>
        <taxon>Bacteria</taxon>
        <taxon>Pseudomonadati</taxon>
        <taxon>Pseudomonadota</taxon>
        <taxon>Betaproteobacteria</taxon>
        <taxon>Neisseriales</taxon>
        <taxon>Neisseriaceae</taxon>
        <taxon>Neisseria</taxon>
    </lineage>
</organism>
<dbReference type="SMART" id="SM00387">
    <property type="entry name" value="HATPase_c"/>
    <property type="match status" value="1"/>
</dbReference>
<keyword evidence="6 13" id="KW-0812">Transmembrane</keyword>
<dbReference type="InterPro" id="IPR036890">
    <property type="entry name" value="HATPase_C_sf"/>
</dbReference>
<dbReference type="PANTHER" id="PTHR45436:SF14">
    <property type="entry name" value="SENSOR PROTEIN QSEC"/>
    <property type="match status" value="1"/>
</dbReference>
<evidence type="ECO:0000256" key="13">
    <source>
        <dbReference type="SAM" id="Phobius"/>
    </source>
</evidence>
<evidence type="ECO:0000256" key="8">
    <source>
        <dbReference type="ARBA" id="ARBA00022777"/>
    </source>
</evidence>
<evidence type="ECO:0000259" key="14">
    <source>
        <dbReference type="PROSITE" id="PS50109"/>
    </source>
</evidence>
<name>A0A0J0YQ44_9NEIS</name>
<keyword evidence="10 13" id="KW-1133">Transmembrane helix</keyword>